<dbReference type="Gene3D" id="3.40.720.10">
    <property type="entry name" value="Alkaline Phosphatase, subunit A"/>
    <property type="match status" value="1"/>
</dbReference>
<protein>
    <submittedName>
        <fullName evidence="2">Alkaline phosphatase family protein</fullName>
    </submittedName>
    <submittedName>
        <fullName evidence="1">Nucleotide pyrophosphatase</fullName>
    </submittedName>
</protein>
<dbReference type="KEGG" id="pcq:PcP3B5_45570"/>
<sequence>MSRPVILVILDGLNYGVAHDCMGHLQALCNAGRGRLYRLQCELPSLSRPLYECLLTGVAPIDSGILHNQVSRLSKERSLFHYARDAGLSTAAAAYHWVSELYNRSPFDAARDRHTEDAALPIQFGHFYWTDHYPDSHLLADAEHLRRRHKPDVLLAHPMNIDDAGHRHGLNSAQYRNAARQADVLLSEYLHQWLAAGYQVMVTADHGMNDDHTHGGILPEEREVPLFVFGEAFSLDDQVRPRQVELCGSLCEILGAPHDKPVCQGLLRP</sequence>
<dbReference type="RefSeq" id="WP_043315626.1">
    <property type="nucleotide sequence ID" value="NZ_BDGS01000001.1"/>
</dbReference>
<reference evidence="1 3" key="1">
    <citation type="submission" date="2016-05" db="EMBL/GenBank/DDBJ databases">
        <title>Genome Sequence of Pseudomonas citronellolis Strain SJTE-3, an Estrogens and Persistent Organic Pollutants degradation strain.</title>
        <authorList>
            <person name="Liang R."/>
        </authorList>
    </citation>
    <scope>NUCLEOTIDE SEQUENCE [LARGE SCALE GENOMIC DNA]</scope>
    <source>
        <strain evidence="1 3">SJTE-3</strain>
    </source>
</reference>
<dbReference type="STRING" id="53408.A9C11_22710"/>
<dbReference type="PANTHER" id="PTHR10151">
    <property type="entry name" value="ECTONUCLEOTIDE PYROPHOSPHATASE/PHOSPHODIESTERASE"/>
    <property type="match status" value="1"/>
</dbReference>
<dbReference type="Proteomes" id="UP000077748">
    <property type="component" value="Chromosome"/>
</dbReference>
<dbReference type="EMBL" id="CP015878">
    <property type="protein sequence ID" value="ANI16610.1"/>
    <property type="molecule type" value="Genomic_DNA"/>
</dbReference>
<proteinExistence type="predicted"/>
<dbReference type="InterPro" id="IPR002591">
    <property type="entry name" value="Phosphodiest/P_Trfase"/>
</dbReference>
<dbReference type="InterPro" id="IPR017850">
    <property type="entry name" value="Alkaline_phosphatase_core_sf"/>
</dbReference>
<dbReference type="GeneID" id="72997562"/>
<name>A0A127MXD0_9PSED</name>
<accession>A0A127MXD0</accession>
<dbReference type="EMBL" id="JARJLR010000428">
    <property type="protein sequence ID" value="MDF3845109.1"/>
    <property type="molecule type" value="Genomic_DNA"/>
</dbReference>
<reference evidence="2" key="2">
    <citation type="submission" date="2023-03" db="EMBL/GenBank/DDBJ databases">
        <title>Draft assemblies of triclosan tolerant bacteria isolated from returned activated sludge.</title>
        <authorList>
            <person name="Van Hamelsveld S."/>
        </authorList>
    </citation>
    <scope>NUCLEOTIDE SEQUENCE</scope>
    <source>
        <strain evidence="2">GW210015_S63</strain>
    </source>
</reference>
<dbReference type="AlphaFoldDB" id="A0A127MXD0"/>
<dbReference type="Proteomes" id="UP001220662">
    <property type="component" value="Unassembled WGS sequence"/>
</dbReference>
<dbReference type="SUPFAM" id="SSF53649">
    <property type="entry name" value="Alkaline phosphatase-like"/>
    <property type="match status" value="1"/>
</dbReference>
<dbReference type="GO" id="GO:0016787">
    <property type="term" value="F:hydrolase activity"/>
    <property type="evidence" value="ECO:0007669"/>
    <property type="project" value="UniProtKB-ARBA"/>
</dbReference>
<gene>
    <name evidence="1" type="ORF">A9C11_22710</name>
    <name evidence="2" type="ORF">P3W55_25655</name>
</gene>
<dbReference type="PANTHER" id="PTHR10151:SF120">
    <property type="entry name" value="BIS(5'-ADENOSYL)-TRIPHOSPHATASE"/>
    <property type="match status" value="1"/>
</dbReference>
<dbReference type="Pfam" id="PF01663">
    <property type="entry name" value="Phosphodiest"/>
    <property type="match status" value="1"/>
</dbReference>
<evidence type="ECO:0000313" key="1">
    <source>
        <dbReference type="EMBL" id="ANI16610.1"/>
    </source>
</evidence>
<organism evidence="1 3">
    <name type="scientific">Pseudomonas citronellolis</name>
    <dbReference type="NCBI Taxonomy" id="53408"/>
    <lineage>
        <taxon>Bacteria</taxon>
        <taxon>Pseudomonadati</taxon>
        <taxon>Pseudomonadota</taxon>
        <taxon>Gammaproteobacteria</taxon>
        <taxon>Pseudomonadales</taxon>
        <taxon>Pseudomonadaceae</taxon>
        <taxon>Pseudomonas</taxon>
    </lineage>
</organism>
<evidence type="ECO:0000313" key="3">
    <source>
        <dbReference type="Proteomes" id="UP000077748"/>
    </source>
</evidence>
<evidence type="ECO:0000313" key="2">
    <source>
        <dbReference type="EMBL" id="MDF3845109.1"/>
    </source>
</evidence>